<evidence type="ECO:0000313" key="2">
    <source>
        <dbReference type="Proteomes" id="UP001138500"/>
    </source>
</evidence>
<keyword evidence="2" id="KW-1185">Reference proteome</keyword>
<organism evidence="1 2">
    <name type="scientific">Teratosphaeria destructans</name>
    <dbReference type="NCBI Taxonomy" id="418781"/>
    <lineage>
        <taxon>Eukaryota</taxon>
        <taxon>Fungi</taxon>
        <taxon>Dikarya</taxon>
        <taxon>Ascomycota</taxon>
        <taxon>Pezizomycotina</taxon>
        <taxon>Dothideomycetes</taxon>
        <taxon>Dothideomycetidae</taxon>
        <taxon>Mycosphaerellales</taxon>
        <taxon>Teratosphaeriaceae</taxon>
        <taxon>Teratosphaeria</taxon>
    </lineage>
</organism>
<gene>
    <name evidence="1" type="ORF">Tdes44962_MAKER10146</name>
</gene>
<evidence type="ECO:0000313" key="1">
    <source>
        <dbReference type="EMBL" id="KAH9825827.1"/>
    </source>
</evidence>
<dbReference type="Proteomes" id="UP001138500">
    <property type="component" value="Unassembled WGS sequence"/>
</dbReference>
<dbReference type="AlphaFoldDB" id="A0A9W7SNL9"/>
<protein>
    <submittedName>
        <fullName evidence="1">Uncharacterized protein</fullName>
    </submittedName>
</protein>
<sequence>MAYRVATPFRCVGLVIVADVRDKVDWKDPELAETVAAMPSVNEVVPEAMTCPSVPTIKVAPSAVSTNPPMDSGTVVLGSSRTTAVLPAGRTDLTSQ</sequence>
<name>A0A9W7SNL9_9PEZI</name>
<comment type="caution">
    <text evidence="1">The sequence shown here is derived from an EMBL/GenBank/DDBJ whole genome shotgun (WGS) entry which is preliminary data.</text>
</comment>
<reference evidence="1 2" key="1">
    <citation type="journal article" date="2018" name="IMA Fungus">
        <title>IMA Genome-F 10: Nine draft genome sequences of Claviceps purpurea s.lat., including C. arundinis, C. humidiphila, and C. cf. spartinae, pseudomolecules for the pitch canker pathogen Fusarium circinatum, draft genome of Davidsoniella eucalypti, Grosmannia galeiformis, Quambalaria eucalypti, and Teratosphaeria destructans.</title>
        <authorList>
            <person name="Wingfield B.D."/>
            <person name="Liu M."/>
            <person name="Nguyen H.D."/>
            <person name="Lane F.A."/>
            <person name="Morgan S.W."/>
            <person name="De Vos L."/>
            <person name="Wilken P.M."/>
            <person name="Duong T.A."/>
            <person name="Aylward J."/>
            <person name="Coetzee M.P."/>
            <person name="Dadej K."/>
            <person name="De Beer Z.W."/>
            <person name="Findlay W."/>
            <person name="Havenga M."/>
            <person name="Kolarik M."/>
            <person name="Menzies J.G."/>
            <person name="Naidoo K."/>
            <person name="Pochopski O."/>
            <person name="Shoukouhi P."/>
            <person name="Santana Q.C."/>
            <person name="Seifert K.A."/>
            <person name="Soal N."/>
            <person name="Steenkamp E.T."/>
            <person name="Tatham C.T."/>
            <person name="van der Nest M.A."/>
            <person name="Wingfield M.J."/>
        </authorList>
    </citation>
    <scope>NUCLEOTIDE SEQUENCE [LARGE SCALE GENOMIC DNA]</scope>
    <source>
        <strain evidence="1">CMW44962</strain>
    </source>
</reference>
<accession>A0A9W7SNL9</accession>
<dbReference type="EMBL" id="RIBY02002076">
    <property type="protein sequence ID" value="KAH9825827.1"/>
    <property type="molecule type" value="Genomic_DNA"/>
</dbReference>
<reference evidence="1 2" key="2">
    <citation type="journal article" date="2021" name="Curr. Genet.">
        <title>Genetic response to nitrogen starvation in the aggressive Eucalyptus foliar pathogen Teratosphaeria destructans.</title>
        <authorList>
            <person name="Havenga M."/>
            <person name="Wingfield B.D."/>
            <person name="Wingfield M.J."/>
            <person name="Dreyer L.L."/>
            <person name="Roets F."/>
            <person name="Aylward J."/>
        </authorList>
    </citation>
    <scope>NUCLEOTIDE SEQUENCE [LARGE SCALE GENOMIC DNA]</scope>
    <source>
        <strain evidence="1">CMW44962</strain>
    </source>
</reference>
<proteinExistence type="predicted"/>